<dbReference type="AlphaFoldDB" id="A0A4Q7M5A5"/>
<dbReference type="Proteomes" id="UP000293852">
    <property type="component" value="Unassembled WGS sequence"/>
</dbReference>
<protein>
    <submittedName>
        <fullName evidence="1">Uncharacterized protein</fullName>
    </submittedName>
</protein>
<dbReference type="EMBL" id="SGWX01000001">
    <property type="protein sequence ID" value="RZS61199.1"/>
    <property type="molecule type" value="Genomic_DNA"/>
</dbReference>
<comment type="caution">
    <text evidence="1">The sequence shown here is derived from an EMBL/GenBank/DDBJ whole genome shotgun (WGS) entry which is preliminary data.</text>
</comment>
<dbReference type="RefSeq" id="WP_130413706.1">
    <property type="nucleotide sequence ID" value="NZ_SGWX01000001.1"/>
</dbReference>
<proteinExistence type="predicted"/>
<name>A0A4Q7M5A5_9MICO</name>
<reference evidence="1 2" key="1">
    <citation type="submission" date="2019-02" db="EMBL/GenBank/DDBJ databases">
        <title>Sequencing the genomes of 1000 actinobacteria strains.</title>
        <authorList>
            <person name="Klenk H.-P."/>
        </authorList>
    </citation>
    <scope>NUCLEOTIDE SEQUENCE [LARGE SCALE GENOMIC DNA]</scope>
    <source>
        <strain evidence="1 2">DSM 16932</strain>
    </source>
</reference>
<evidence type="ECO:0000313" key="1">
    <source>
        <dbReference type="EMBL" id="RZS61199.1"/>
    </source>
</evidence>
<keyword evidence="2" id="KW-1185">Reference proteome</keyword>
<accession>A0A4Q7M5A5</accession>
<evidence type="ECO:0000313" key="2">
    <source>
        <dbReference type="Proteomes" id="UP000293852"/>
    </source>
</evidence>
<sequence length="201" mass="22041">MAITVRTPGVLVRHLSADVVELDLDARRSTHSFHSALSRMRQNLDDIPVRIFNEVPTWWDAPSDRDDVVCPEAGVRRCMHRVIIAAADAPRAATLLHHAGYSVLTLDLPQPAPVVAFDDGAAVPPGPQEADDDVPDYPPVTLPEVDLHARCAVCGFRAYVATAHSADGMTLEWCNHHFNRCVRDTDPFIVADSRHLLTATA</sequence>
<organism evidence="1 2">
    <name type="scientific">Xylanimonas ulmi</name>
    <dbReference type="NCBI Taxonomy" id="228973"/>
    <lineage>
        <taxon>Bacteria</taxon>
        <taxon>Bacillati</taxon>
        <taxon>Actinomycetota</taxon>
        <taxon>Actinomycetes</taxon>
        <taxon>Micrococcales</taxon>
        <taxon>Promicromonosporaceae</taxon>
        <taxon>Xylanimonas</taxon>
    </lineage>
</organism>
<gene>
    <name evidence="1" type="ORF">EV386_1490</name>
</gene>